<dbReference type="InterPro" id="IPR032675">
    <property type="entry name" value="LRR_dom_sf"/>
</dbReference>
<keyword evidence="1" id="KW-0433">Leucine-rich repeat</keyword>
<dbReference type="SUPFAM" id="SSF52075">
    <property type="entry name" value="Outer arm dynein light chain 1"/>
    <property type="match status" value="1"/>
</dbReference>
<dbReference type="HOGENOM" id="CLU_023474_0_0_1"/>
<dbReference type="PANTHER" id="PTHR48051">
    <property type="match status" value="1"/>
</dbReference>
<dbReference type="STRING" id="1095629.A0A0C9XVI2"/>
<accession>A0A0C9XVI2</accession>
<sequence>MYHAVYSPPSSPPSSPALSLWEDSSPPASPIITELSNMDSIRADPLAGSYFSNRNKRPVTCDPRGSPSKRARRRDSVGSDAEEPTVTTIDLAQSAEDEIWEAAGTNAYESGKLKIDLGGRHLTKIPPQFVLDLKSIVVLRDAPGLYDDENYPGRVSSTVKAGLAAGRRPLTRVYTAPITTSRDVPRSFNDRSHSIANVSVMNSMTQDRAELFLSNNKISKLPLELWSLHNLAILALQNNGLTYLPPEIARLRNLRELNIANNRLKFVPSEMMTMELHQLRLFPNPQFLPEPDSRHLPRRAVSEIRHTSGAVPSLVELMLRRLLSPPRNNLPLDFGSGARECPKTTLEQLYDLPLLSGNGWRPLSGPIRRILNACVRDCIAEDFSEKSRKSGEDQSQEITGVGVCANPQHNEVFLQHAEERFTWEGIIAGQSVGGPAPVRWRGCGRGCLSFLQETVGKSEDVSEADLVVQSVNFGTDKLGFDD</sequence>
<dbReference type="OrthoDB" id="660555at2759"/>
<evidence type="ECO:0000256" key="1">
    <source>
        <dbReference type="ARBA" id="ARBA00022614"/>
    </source>
</evidence>
<dbReference type="EMBL" id="KN838540">
    <property type="protein sequence ID" value="KIK09006.1"/>
    <property type="molecule type" value="Genomic_DNA"/>
</dbReference>
<reference evidence="5" key="2">
    <citation type="submission" date="2015-01" db="EMBL/GenBank/DDBJ databases">
        <title>Evolutionary Origins and Diversification of the Mycorrhizal Mutualists.</title>
        <authorList>
            <consortium name="DOE Joint Genome Institute"/>
            <consortium name="Mycorrhizal Genomics Consortium"/>
            <person name="Kohler A."/>
            <person name="Kuo A."/>
            <person name="Nagy L.G."/>
            <person name="Floudas D."/>
            <person name="Copeland A."/>
            <person name="Barry K.W."/>
            <person name="Cichocki N."/>
            <person name="Veneault-Fourrey C."/>
            <person name="LaButti K."/>
            <person name="Lindquist E.A."/>
            <person name="Lipzen A."/>
            <person name="Lundell T."/>
            <person name="Morin E."/>
            <person name="Murat C."/>
            <person name="Riley R."/>
            <person name="Ohm R."/>
            <person name="Sun H."/>
            <person name="Tunlid A."/>
            <person name="Henrissat B."/>
            <person name="Grigoriev I.V."/>
            <person name="Hibbett D.S."/>
            <person name="Martin F."/>
        </authorList>
    </citation>
    <scope>NUCLEOTIDE SEQUENCE [LARGE SCALE GENOMIC DNA]</scope>
    <source>
        <strain evidence="5">LaAM-08-1</strain>
    </source>
</reference>
<evidence type="ECO:0000313" key="4">
    <source>
        <dbReference type="EMBL" id="KIK09006.1"/>
    </source>
</evidence>
<dbReference type="InterPro" id="IPR003591">
    <property type="entry name" value="Leu-rich_rpt_typical-subtyp"/>
</dbReference>
<dbReference type="SMART" id="SM00369">
    <property type="entry name" value="LRR_TYP"/>
    <property type="match status" value="2"/>
</dbReference>
<keyword evidence="5" id="KW-1185">Reference proteome</keyword>
<dbReference type="GO" id="GO:0005737">
    <property type="term" value="C:cytoplasm"/>
    <property type="evidence" value="ECO:0007669"/>
    <property type="project" value="TreeGrafter"/>
</dbReference>
<keyword evidence="2" id="KW-0677">Repeat</keyword>
<dbReference type="InterPro" id="IPR001611">
    <property type="entry name" value="Leu-rich_rpt"/>
</dbReference>
<dbReference type="Pfam" id="PF00560">
    <property type="entry name" value="LRR_1"/>
    <property type="match status" value="1"/>
</dbReference>
<organism evidence="4 5">
    <name type="scientific">Laccaria amethystina LaAM-08-1</name>
    <dbReference type="NCBI Taxonomy" id="1095629"/>
    <lineage>
        <taxon>Eukaryota</taxon>
        <taxon>Fungi</taxon>
        <taxon>Dikarya</taxon>
        <taxon>Basidiomycota</taxon>
        <taxon>Agaricomycotina</taxon>
        <taxon>Agaricomycetes</taxon>
        <taxon>Agaricomycetidae</taxon>
        <taxon>Agaricales</taxon>
        <taxon>Agaricineae</taxon>
        <taxon>Hydnangiaceae</taxon>
        <taxon>Laccaria</taxon>
    </lineage>
</organism>
<gene>
    <name evidence="4" type="ORF">K443DRAFT_128004</name>
</gene>
<proteinExistence type="predicted"/>
<reference evidence="4 5" key="1">
    <citation type="submission" date="2014-04" db="EMBL/GenBank/DDBJ databases">
        <authorList>
            <consortium name="DOE Joint Genome Institute"/>
            <person name="Kuo A."/>
            <person name="Kohler A."/>
            <person name="Nagy L.G."/>
            <person name="Floudas D."/>
            <person name="Copeland A."/>
            <person name="Barry K.W."/>
            <person name="Cichocki N."/>
            <person name="Veneault-Fourrey C."/>
            <person name="LaButti K."/>
            <person name="Lindquist E.A."/>
            <person name="Lipzen A."/>
            <person name="Lundell T."/>
            <person name="Morin E."/>
            <person name="Murat C."/>
            <person name="Sun H."/>
            <person name="Tunlid A."/>
            <person name="Henrissat B."/>
            <person name="Grigoriev I.V."/>
            <person name="Hibbett D.S."/>
            <person name="Martin F."/>
            <person name="Nordberg H.P."/>
            <person name="Cantor M.N."/>
            <person name="Hua S.X."/>
        </authorList>
    </citation>
    <scope>NUCLEOTIDE SEQUENCE [LARGE SCALE GENOMIC DNA]</scope>
    <source>
        <strain evidence="4 5">LaAM-08-1</strain>
    </source>
</reference>
<dbReference type="InterPro" id="IPR050216">
    <property type="entry name" value="LRR_domain-containing"/>
</dbReference>
<evidence type="ECO:0000256" key="2">
    <source>
        <dbReference type="ARBA" id="ARBA00022737"/>
    </source>
</evidence>
<dbReference type="Gene3D" id="3.80.10.10">
    <property type="entry name" value="Ribonuclease Inhibitor"/>
    <property type="match status" value="1"/>
</dbReference>
<name>A0A0C9XVI2_9AGAR</name>
<dbReference type="PANTHER" id="PTHR48051:SF1">
    <property type="entry name" value="RAS SUPPRESSOR PROTEIN 1"/>
    <property type="match status" value="1"/>
</dbReference>
<evidence type="ECO:0008006" key="6">
    <source>
        <dbReference type="Google" id="ProtNLM"/>
    </source>
</evidence>
<protein>
    <recommendedName>
        <fullName evidence="6">Glucose-repressible alcohol dehydrogenase transcriptional effector</fullName>
    </recommendedName>
</protein>
<dbReference type="AlphaFoldDB" id="A0A0C9XVI2"/>
<evidence type="ECO:0000313" key="5">
    <source>
        <dbReference type="Proteomes" id="UP000054477"/>
    </source>
</evidence>
<dbReference type="Proteomes" id="UP000054477">
    <property type="component" value="Unassembled WGS sequence"/>
</dbReference>
<evidence type="ECO:0000256" key="3">
    <source>
        <dbReference type="SAM" id="MobiDB-lite"/>
    </source>
</evidence>
<feature type="region of interest" description="Disordered" evidence="3">
    <location>
        <begin position="1"/>
        <end position="86"/>
    </location>
</feature>